<dbReference type="Pfam" id="PF00430">
    <property type="entry name" value="ATP-synt_B"/>
    <property type="match status" value="1"/>
</dbReference>
<dbReference type="CDD" id="cd06503">
    <property type="entry name" value="ATP-synt_Fo_b"/>
    <property type="match status" value="1"/>
</dbReference>
<sequence length="172" mass="18879">MMKKLLVMTLFVSASLFASSGAEHGATDILPRTVNFLIFAGILWYLLAKPVKGFFTGRAGEIADRLNSIQEKLRASEAEKTAAEARVEEAKTFAAELTATTEKEKEVLKKQIEVQSANEIAVLEKQMKDKEGLAERQMVRGVVETVLSDVTAQSTASLDKEKMADIIMKKVA</sequence>
<keyword evidence="8" id="KW-0066">ATP synthesis</keyword>
<comment type="function">
    <text evidence="10">Component of the F(0) channel, it forms part of the peripheral stalk, linking F(1) to F(0). The b'-subunit is a diverged and duplicated form of b found in plants and photosynthetic bacteria.</text>
</comment>
<evidence type="ECO:0000256" key="6">
    <source>
        <dbReference type="ARBA" id="ARBA00023065"/>
    </source>
</evidence>
<keyword evidence="6 12" id="KW-0406">Ion transport</keyword>
<keyword evidence="7 14" id="KW-0472">Membrane</keyword>
<evidence type="ECO:0000256" key="1">
    <source>
        <dbReference type="ARBA" id="ARBA00022448"/>
    </source>
</evidence>
<keyword evidence="3 12" id="KW-0812">Transmembrane</keyword>
<comment type="subcellular location">
    <subcellularLocation>
        <location evidence="11">Endomembrane system</location>
        <topology evidence="11">Single-pass membrane protein</topology>
    </subcellularLocation>
</comment>
<evidence type="ECO:0000256" key="7">
    <source>
        <dbReference type="ARBA" id="ARBA00023136"/>
    </source>
</evidence>
<evidence type="ECO:0000256" key="13">
    <source>
        <dbReference type="SAM" id="Coils"/>
    </source>
</evidence>
<evidence type="ECO:0000313" key="16">
    <source>
        <dbReference type="EMBL" id="XAU15857.1"/>
    </source>
</evidence>
<feature type="coiled-coil region" evidence="13">
    <location>
        <begin position="59"/>
        <end position="86"/>
    </location>
</feature>
<evidence type="ECO:0000313" key="17">
    <source>
        <dbReference type="Proteomes" id="UP001447842"/>
    </source>
</evidence>
<evidence type="ECO:0000256" key="10">
    <source>
        <dbReference type="ARBA" id="ARBA00025614"/>
    </source>
</evidence>
<dbReference type="NCBIfam" id="NF006292">
    <property type="entry name" value="PRK08475.1"/>
    <property type="match status" value="1"/>
</dbReference>
<evidence type="ECO:0000256" key="8">
    <source>
        <dbReference type="ARBA" id="ARBA00023310"/>
    </source>
</evidence>
<dbReference type="EMBL" id="CP147920">
    <property type="protein sequence ID" value="XAU15857.1"/>
    <property type="molecule type" value="Genomic_DNA"/>
</dbReference>
<keyword evidence="4 12" id="KW-0375">Hydrogen ion transport</keyword>
<evidence type="ECO:0000256" key="11">
    <source>
        <dbReference type="ARBA" id="ARBA00037847"/>
    </source>
</evidence>
<accession>A0ABZ3HBF7</accession>
<gene>
    <name evidence="16" type="ORF">WCY31_03935</name>
</gene>
<evidence type="ECO:0000256" key="14">
    <source>
        <dbReference type="SAM" id="Phobius"/>
    </source>
</evidence>
<dbReference type="Proteomes" id="UP001447842">
    <property type="component" value="Chromosome"/>
</dbReference>
<keyword evidence="13" id="KW-0175">Coiled coil</keyword>
<keyword evidence="1 12" id="KW-0813">Transport</keyword>
<evidence type="ECO:0000256" key="15">
    <source>
        <dbReference type="SAM" id="SignalP"/>
    </source>
</evidence>
<evidence type="ECO:0000256" key="12">
    <source>
        <dbReference type="RuleBase" id="RU003848"/>
    </source>
</evidence>
<protein>
    <submittedName>
        <fullName evidence="16">F0F1 ATP synthase subunit B</fullName>
    </submittedName>
</protein>
<reference evidence="16 17" key="1">
    <citation type="submission" date="2024-03" db="EMBL/GenBank/DDBJ databases">
        <title>Sulfurimonas sp. HSL3-1.</title>
        <authorList>
            <person name="Wang S."/>
        </authorList>
    </citation>
    <scope>NUCLEOTIDE SEQUENCE [LARGE SCALE GENOMIC DNA]</scope>
    <source>
        <strain evidence="16 17">HSL3-1</strain>
    </source>
</reference>
<keyword evidence="5 14" id="KW-1133">Transmembrane helix</keyword>
<proteinExistence type="inferred from homology"/>
<evidence type="ECO:0000256" key="2">
    <source>
        <dbReference type="ARBA" id="ARBA00022547"/>
    </source>
</evidence>
<comment type="similarity">
    <text evidence="12">Belongs to the ATPase B chain family.</text>
</comment>
<comment type="function">
    <text evidence="9">F(1)F(0) ATP synthase produces ATP from ADP in the presence of a proton or sodium gradient. F-type ATPases consist of two structural domains, F(1) containing the extramembraneous catalytic core and F(0) containing the membrane proton channel, linked together by a central stalk and a peripheral stalk. During catalysis, ATP synthesis in the catalytic domain of F(1) is coupled via a rotary mechanism of the central stalk subunits to proton translocation.</text>
</comment>
<organism evidence="16 17">
    <name type="scientific">Sulfurimonas diazotrophicus</name>
    <dbReference type="NCBI Taxonomy" id="3131939"/>
    <lineage>
        <taxon>Bacteria</taxon>
        <taxon>Pseudomonadati</taxon>
        <taxon>Campylobacterota</taxon>
        <taxon>Epsilonproteobacteria</taxon>
        <taxon>Campylobacterales</taxon>
        <taxon>Sulfurimonadaceae</taxon>
        <taxon>Sulfurimonas</taxon>
    </lineage>
</organism>
<evidence type="ECO:0000256" key="9">
    <source>
        <dbReference type="ARBA" id="ARBA00025198"/>
    </source>
</evidence>
<keyword evidence="15" id="KW-0732">Signal</keyword>
<feature type="signal peptide" evidence="15">
    <location>
        <begin position="1"/>
        <end position="18"/>
    </location>
</feature>
<feature type="transmembrane region" description="Helical" evidence="14">
    <location>
        <begin position="32"/>
        <end position="48"/>
    </location>
</feature>
<dbReference type="RefSeq" id="WP_345973235.1">
    <property type="nucleotide sequence ID" value="NZ_CP147920.1"/>
</dbReference>
<keyword evidence="17" id="KW-1185">Reference proteome</keyword>
<keyword evidence="2 12" id="KW-0138">CF(0)</keyword>
<evidence type="ECO:0000256" key="5">
    <source>
        <dbReference type="ARBA" id="ARBA00022989"/>
    </source>
</evidence>
<evidence type="ECO:0000256" key="4">
    <source>
        <dbReference type="ARBA" id="ARBA00022781"/>
    </source>
</evidence>
<dbReference type="InterPro" id="IPR002146">
    <property type="entry name" value="ATP_synth_b/b'su_bac/chlpt"/>
</dbReference>
<feature type="chain" id="PRO_5047118061" evidence="15">
    <location>
        <begin position="19"/>
        <end position="172"/>
    </location>
</feature>
<name>A0ABZ3HBF7_9BACT</name>
<evidence type="ECO:0000256" key="3">
    <source>
        <dbReference type="ARBA" id="ARBA00022692"/>
    </source>
</evidence>